<evidence type="ECO:0000259" key="3">
    <source>
        <dbReference type="PROSITE" id="PS50930"/>
    </source>
</evidence>
<evidence type="ECO:0000313" key="4">
    <source>
        <dbReference type="EMBL" id="GAA0871773.1"/>
    </source>
</evidence>
<evidence type="ECO:0000313" key="5">
    <source>
        <dbReference type="Proteomes" id="UP001500507"/>
    </source>
</evidence>
<feature type="modified residue" description="4-aspartylphosphate" evidence="1">
    <location>
        <position position="54"/>
    </location>
</feature>
<dbReference type="GO" id="GO:0003677">
    <property type="term" value="F:DNA binding"/>
    <property type="evidence" value="ECO:0007669"/>
    <property type="project" value="UniProtKB-KW"/>
</dbReference>
<dbReference type="Pfam" id="PF04397">
    <property type="entry name" value="LytTR"/>
    <property type="match status" value="1"/>
</dbReference>
<protein>
    <submittedName>
        <fullName evidence="4">LytTR family DNA-binding domain-containing protein</fullName>
    </submittedName>
</protein>
<proteinExistence type="predicted"/>
<evidence type="ECO:0000256" key="1">
    <source>
        <dbReference type="PROSITE-ProRule" id="PRU00169"/>
    </source>
</evidence>
<name>A0ABP3XTU7_9FLAO</name>
<feature type="domain" description="Response regulatory" evidence="2">
    <location>
        <begin position="3"/>
        <end position="114"/>
    </location>
</feature>
<reference evidence="5" key="1">
    <citation type="journal article" date="2019" name="Int. J. Syst. Evol. Microbiol.">
        <title>The Global Catalogue of Microorganisms (GCM) 10K type strain sequencing project: providing services to taxonomists for standard genome sequencing and annotation.</title>
        <authorList>
            <consortium name="The Broad Institute Genomics Platform"/>
            <consortium name="The Broad Institute Genome Sequencing Center for Infectious Disease"/>
            <person name="Wu L."/>
            <person name="Ma J."/>
        </authorList>
    </citation>
    <scope>NUCLEOTIDE SEQUENCE [LARGE SCALE GENOMIC DNA]</scope>
    <source>
        <strain evidence="5">JCM 16082</strain>
    </source>
</reference>
<dbReference type="RefSeq" id="WP_343764475.1">
    <property type="nucleotide sequence ID" value="NZ_BAAAFG010000012.1"/>
</dbReference>
<dbReference type="Proteomes" id="UP001500507">
    <property type="component" value="Unassembled WGS sequence"/>
</dbReference>
<dbReference type="Pfam" id="PF00072">
    <property type="entry name" value="Response_reg"/>
    <property type="match status" value="1"/>
</dbReference>
<keyword evidence="4" id="KW-0238">DNA-binding</keyword>
<dbReference type="EMBL" id="BAAAFG010000012">
    <property type="protein sequence ID" value="GAA0871773.1"/>
    <property type="molecule type" value="Genomic_DNA"/>
</dbReference>
<dbReference type="PROSITE" id="PS50110">
    <property type="entry name" value="RESPONSE_REGULATORY"/>
    <property type="match status" value="1"/>
</dbReference>
<feature type="domain" description="HTH LytTR-type" evidence="3">
    <location>
        <begin position="139"/>
        <end position="241"/>
    </location>
</feature>
<keyword evidence="1" id="KW-0597">Phosphoprotein</keyword>
<dbReference type="Gene3D" id="2.40.50.1020">
    <property type="entry name" value="LytTr DNA-binding domain"/>
    <property type="match status" value="1"/>
</dbReference>
<dbReference type="InterPro" id="IPR011006">
    <property type="entry name" value="CheY-like_superfamily"/>
</dbReference>
<dbReference type="PANTHER" id="PTHR37299">
    <property type="entry name" value="TRANSCRIPTIONAL REGULATOR-RELATED"/>
    <property type="match status" value="1"/>
</dbReference>
<dbReference type="SUPFAM" id="SSF52172">
    <property type="entry name" value="CheY-like"/>
    <property type="match status" value="1"/>
</dbReference>
<gene>
    <name evidence="4" type="ORF">GCM10009117_09190</name>
</gene>
<dbReference type="InterPro" id="IPR007492">
    <property type="entry name" value="LytTR_DNA-bd_dom"/>
</dbReference>
<evidence type="ECO:0000259" key="2">
    <source>
        <dbReference type="PROSITE" id="PS50110"/>
    </source>
</evidence>
<dbReference type="SMART" id="SM00448">
    <property type="entry name" value="REC"/>
    <property type="match status" value="1"/>
</dbReference>
<dbReference type="InterPro" id="IPR001789">
    <property type="entry name" value="Sig_transdc_resp-reg_receiver"/>
</dbReference>
<accession>A0ABP3XTU7</accession>
<keyword evidence="5" id="KW-1185">Reference proteome</keyword>
<dbReference type="Gene3D" id="3.40.50.2300">
    <property type="match status" value="1"/>
</dbReference>
<sequence>MKKVVIVDDEKSGRNLIKEYLEAYPDLILVGEANNGVDAIKIINEFKPDLVFMDIQMPGMTGFDVLQHLDEIPNIIFSTAYDQYALKAFEVHAIDYLLKPYTKDRFETSIKKASLGMTKKIIPLAEEHMAKKQDFPERIIVEKGNKYVTLSTADIHHIEAYGDYSKIHSAKETYLSNHGIGALEERLHPTRFLRIHRSSIVHLEKVAEVAKYGKSYLLVLTNQEKVKVSRGYADKIKELIF</sequence>
<dbReference type="PANTHER" id="PTHR37299:SF1">
    <property type="entry name" value="STAGE 0 SPORULATION PROTEIN A HOMOLOG"/>
    <property type="match status" value="1"/>
</dbReference>
<comment type="caution">
    <text evidence="4">The sequence shown here is derived from an EMBL/GenBank/DDBJ whole genome shotgun (WGS) entry which is preliminary data.</text>
</comment>
<dbReference type="InterPro" id="IPR046947">
    <property type="entry name" value="LytR-like"/>
</dbReference>
<organism evidence="4 5">
    <name type="scientific">Gangjinia marincola</name>
    <dbReference type="NCBI Taxonomy" id="578463"/>
    <lineage>
        <taxon>Bacteria</taxon>
        <taxon>Pseudomonadati</taxon>
        <taxon>Bacteroidota</taxon>
        <taxon>Flavobacteriia</taxon>
        <taxon>Flavobacteriales</taxon>
        <taxon>Flavobacteriaceae</taxon>
        <taxon>Gangjinia</taxon>
    </lineage>
</organism>
<dbReference type="SMART" id="SM00850">
    <property type="entry name" value="LytTR"/>
    <property type="match status" value="1"/>
</dbReference>
<dbReference type="PROSITE" id="PS50930">
    <property type="entry name" value="HTH_LYTTR"/>
    <property type="match status" value="1"/>
</dbReference>